<dbReference type="STRING" id="448.Lery_0265"/>
<dbReference type="SUPFAM" id="SSF53474">
    <property type="entry name" value="alpha/beta-Hydrolases"/>
    <property type="match status" value="1"/>
</dbReference>
<keyword evidence="3" id="KW-1185">Reference proteome</keyword>
<evidence type="ECO:0000259" key="1">
    <source>
        <dbReference type="Pfam" id="PF00326"/>
    </source>
</evidence>
<keyword evidence="2" id="KW-0378">Hydrolase</keyword>
<dbReference type="Gene3D" id="3.40.50.1820">
    <property type="entry name" value="alpha/beta hydrolase"/>
    <property type="match status" value="1"/>
</dbReference>
<dbReference type="GO" id="GO:0004177">
    <property type="term" value="F:aminopeptidase activity"/>
    <property type="evidence" value="ECO:0007669"/>
    <property type="project" value="UniProtKB-KW"/>
</dbReference>
<accession>A0A0W0TUN2</accession>
<evidence type="ECO:0000313" key="2">
    <source>
        <dbReference type="EMBL" id="KTC99364.1"/>
    </source>
</evidence>
<dbReference type="GO" id="GO:0006508">
    <property type="term" value="P:proteolysis"/>
    <property type="evidence" value="ECO:0007669"/>
    <property type="project" value="InterPro"/>
</dbReference>
<proteinExistence type="predicted"/>
<dbReference type="InterPro" id="IPR029058">
    <property type="entry name" value="AB_hydrolase_fold"/>
</dbReference>
<dbReference type="Pfam" id="PF00326">
    <property type="entry name" value="Peptidase_S9"/>
    <property type="match status" value="1"/>
</dbReference>
<reference evidence="2 3" key="1">
    <citation type="submission" date="2015-11" db="EMBL/GenBank/DDBJ databases">
        <title>Genomic analysis of 38 Legionella species identifies large and diverse effector repertoires.</title>
        <authorList>
            <person name="Burstein D."/>
            <person name="Amaro F."/>
            <person name="Zusman T."/>
            <person name="Lifshitz Z."/>
            <person name="Cohen O."/>
            <person name="Gilbert J.A."/>
            <person name="Pupko T."/>
            <person name="Shuman H.A."/>
            <person name="Segal G."/>
        </authorList>
    </citation>
    <scope>NUCLEOTIDE SEQUENCE [LARGE SCALE GENOMIC DNA]</scope>
    <source>
        <strain evidence="2 3">SE-32A-C8</strain>
    </source>
</reference>
<dbReference type="AlphaFoldDB" id="A0A0W0TUN2"/>
<dbReference type="InterPro" id="IPR001375">
    <property type="entry name" value="Peptidase_S9_cat"/>
</dbReference>
<evidence type="ECO:0000313" key="3">
    <source>
        <dbReference type="Proteomes" id="UP000054773"/>
    </source>
</evidence>
<dbReference type="PANTHER" id="PTHR22946:SF12">
    <property type="entry name" value="CONIDIAL PIGMENT BIOSYNTHESIS PROTEIN AYG1 (AFU_ORTHOLOGUE AFUA_2G17550)"/>
    <property type="match status" value="1"/>
</dbReference>
<dbReference type="OrthoDB" id="9812921at2"/>
<keyword evidence="2" id="KW-0031">Aminopeptidase</keyword>
<dbReference type="Gene3D" id="1.20.1440.110">
    <property type="entry name" value="acylaminoacyl peptidase"/>
    <property type="match status" value="1"/>
</dbReference>
<feature type="domain" description="Peptidase S9 prolyl oligopeptidase catalytic" evidence="1">
    <location>
        <begin position="218"/>
        <end position="272"/>
    </location>
</feature>
<dbReference type="InterPro" id="IPR050261">
    <property type="entry name" value="FrsA_esterase"/>
</dbReference>
<dbReference type="PATRIC" id="fig|448.7.peg.276"/>
<dbReference type="EMBL" id="LNYA01000003">
    <property type="protein sequence ID" value="KTC99364.1"/>
    <property type="molecule type" value="Genomic_DNA"/>
</dbReference>
<name>A0A0W0TUN2_LEGER</name>
<dbReference type="Proteomes" id="UP000054773">
    <property type="component" value="Unassembled WGS sequence"/>
</dbReference>
<organism evidence="2 3">
    <name type="scientific">Legionella erythra</name>
    <dbReference type="NCBI Taxonomy" id="448"/>
    <lineage>
        <taxon>Bacteria</taxon>
        <taxon>Pseudomonadati</taxon>
        <taxon>Pseudomonadota</taxon>
        <taxon>Gammaproteobacteria</taxon>
        <taxon>Legionellales</taxon>
        <taxon>Legionellaceae</taxon>
        <taxon>Legionella</taxon>
    </lineage>
</organism>
<dbReference type="PANTHER" id="PTHR22946">
    <property type="entry name" value="DIENELACTONE HYDROLASE DOMAIN-CONTAINING PROTEIN-RELATED"/>
    <property type="match status" value="1"/>
</dbReference>
<sequence length="406" mass="45723">MANLKRGAIKVQGFTDPEMDFQLLRQLGAAAYGASSPGECFAAVQEIHDNEPKDWVQTFTRMANHQLQDGLARFAKQHKVSAYGQLIKACNSFRAGEYYSPVTTEEHKQLGLKARSSFQQAMQCVDYHFESLSLELDGEVLPAYAFFPQKGKRNHKTLIIVSGFDGTLEEEFLMRGIAGLERGYNIVVFAGPGQMDTWRVNNTSCFKPDYERPIQGLIDRLITLKEVNPEKIALCGISFGGYFATRAACYENRISALIANSPITDLYAYMTAFAGIDPLRDIPAADDFGVQDLPEIPEDMMSRQVKFQCETLMQRYGKDTFRKTFEYIARFKVDEQALKQIHCPVLALIGNGEGEEPQRQSREFIKQVQGSEYCFDDKSGASTHCQVGNVMFANAVMYDWLDETLN</sequence>
<protein>
    <submittedName>
        <fullName evidence="2">Dipeptidyl aminopeptidase/acylaminoacyl peptidase</fullName>
    </submittedName>
</protein>
<keyword evidence="2" id="KW-0645">Protease</keyword>
<dbReference type="GO" id="GO:0008236">
    <property type="term" value="F:serine-type peptidase activity"/>
    <property type="evidence" value="ECO:0007669"/>
    <property type="project" value="InterPro"/>
</dbReference>
<gene>
    <name evidence="2" type="ORF">Lery_0265</name>
</gene>
<dbReference type="RefSeq" id="WP_058525444.1">
    <property type="nucleotide sequence ID" value="NZ_CAAAHY010000018.1"/>
</dbReference>
<comment type="caution">
    <text evidence="2">The sequence shown here is derived from an EMBL/GenBank/DDBJ whole genome shotgun (WGS) entry which is preliminary data.</text>
</comment>